<keyword evidence="5" id="KW-0547">Nucleotide-binding</keyword>
<dbReference type="SMART" id="SM00388">
    <property type="entry name" value="HisKA"/>
    <property type="match status" value="1"/>
</dbReference>
<evidence type="ECO:0000256" key="3">
    <source>
        <dbReference type="ARBA" id="ARBA00022553"/>
    </source>
</evidence>
<keyword evidence="3" id="KW-0597">Phosphoprotein</keyword>
<dbReference type="PANTHER" id="PTHR43065:SF46">
    <property type="entry name" value="C4-DICARBOXYLATE TRANSPORT SENSOR PROTEIN DCTB"/>
    <property type="match status" value="1"/>
</dbReference>
<evidence type="ECO:0000256" key="9">
    <source>
        <dbReference type="SAM" id="Phobius"/>
    </source>
</evidence>
<dbReference type="SUPFAM" id="SSF47384">
    <property type="entry name" value="Homodimeric domain of signal transducing histidine kinase"/>
    <property type="match status" value="1"/>
</dbReference>
<dbReference type="Pfam" id="PF02518">
    <property type="entry name" value="HATPase_c"/>
    <property type="match status" value="1"/>
</dbReference>
<keyword evidence="9" id="KW-0472">Membrane</keyword>
<dbReference type="InterPro" id="IPR003661">
    <property type="entry name" value="HisK_dim/P_dom"/>
</dbReference>
<dbReference type="Gene3D" id="6.10.340.10">
    <property type="match status" value="1"/>
</dbReference>
<evidence type="ECO:0000256" key="1">
    <source>
        <dbReference type="ARBA" id="ARBA00000085"/>
    </source>
</evidence>
<evidence type="ECO:0000256" key="4">
    <source>
        <dbReference type="ARBA" id="ARBA00022679"/>
    </source>
</evidence>
<evidence type="ECO:0000256" key="6">
    <source>
        <dbReference type="ARBA" id="ARBA00022777"/>
    </source>
</evidence>
<keyword evidence="8" id="KW-0902">Two-component regulatory system</keyword>
<comment type="catalytic activity">
    <reaction evidence="1">
        <text>ATP + protein L-histidine = ADP + protein N-phospho-L-histidine.</text>
        <dbReference type="EC" id="2.7.13.3"/>
    </reaction>
</comment>
<dbReference type="PANTHER" id="PTHR43065">
    <property type="entry name" value="SENSOR HISTIDINE KINASE"/>
    <property type="match status" value="1"/>
</dbReference>
<dbReference type="InterPro" id="IPR004358">
    <property type="entry name" value="Sig_transdc_His_kin-like_C"/>
</dbReference>
<dbReference type="AlphaFoldDB" id="A0A377FU22"/>
<dbReference type="InterPro" id="IPR003594">
    <property type="entry name" value="HATPase_dom"/>
</dbReference>
<organism evidence="11 12">
    <name type="scientific">Exiguobacterium aurantiacum</name>
    <dbReference type="NCBI Taxonomy" id="33987"/>
    <lineage>
        <taxon>Bacteria</taxon>
        <taxon>Bacillati</taxon>
        <taxon>Bacillota</taxon>
        <taxon>Bacilli</taxon>
        <taxon>Bacillales</taxon>
        <taxon>Bacillales Family XII. Incertae Sedis</taxon>
        <taxon>Exiguobacterium</taxon>
    </lineage>
</organism>
<dbReference type="EMBL" id="UGGP01000001">
    <property type="protein sequence ID" value="STO07823.1"/>
    <property type="molecule type" value="Genomic_DNA"/>
</dbReference>
<dbReference type="InterPro" id="IPR005467">
    <property type="entry name" value="His_kinase_dom"/>
</dbReference>
<name>A0A377FU22_9BACL</name>
<dbReference type="Pfam" id="PF00512">
    <property type="entry name" value="HisKA"/>
    <property type="match status" value="1"/>
</dbReference>
<feature type="transmembrane region" description="Helical" evidence="9">
    <location>
        <begin position="14"/>
        <end position="35"/>
    </location>
</feature>
<keyword evidence="9" id="KW-1133">Transmembrane helix</keyword>
<dbReference type="Proteomes" id="UP000254060">
    <property type="component" value="Unassembled WGS sequence"/>
</dbReference>
<dbReference type="PROSITE" id="PS50109">
    <property type="entry name" value="HIS_KIN"/>
    <property type="match status" value="1"/>
</dbReference>
<dbReference type="STRING" id="1397694.GCA_000702585_01686"/>
<dbReference type="PRINTS" id="PR00344">
    <property type="entry name" value="BCTRLSENSOR"/>
</dbReference>
<dbReference type="RefSeq" id="WP_024371457.1">
    <property type="nucleotide sequence ID" value="NZ_UGGP01000001.1"/>
</dbReference>
<evidence type="ECO:0000259" key="10">
    <source>
        <dbReference type="PROSITE" id="PS50109"/>
    </source>
</evidence>
<keyword evidence="4 11" id="KW-0808">Transferase</keyword>
<keyword evidence="6 11" id="KW-0418">Kinase</keyword>
<evidence type="ECO:0000256" key="8">
    <source>
        <dbReference type="ARBA" id="ARBA00023012"/>
    </source>
</evidence>
<reference evidence="11 12" key="1">
    <citation type="submission" date="2018-06" db="EMBL/GenBank/DDBJ databases">
        <authorList>
            <consortium name="Pathogen Informatics"/>
            <person name="Doyle S."/>
        </authorList>
    </citation>
    <scope>NUCLEOTIDE SEQUENCE [LARGE SCALE GENOMIC DNA]</scope>
    <source>
        <strain evidence="11 12">NCTC13163</strain>
    </source>
</reference>
<dbReference type="Gene3D" id="1.10.287.130">
    <property type="match status" value="1"/>
</dbReference>
<dbReference type="InterPro" id="IPR036097">
    <property type="entry name" value="HisK_dim/P_sf"/>
</dbReference>
<sequence length="587" mass="66780">MERLRTLLEVRKSYFFQITFIIFIILGLVISSLAFSADRVTVSRAEELAQQQFDYAIDGSIENMETRLGKLYEDLVYLGAYLGNEPWIEERIRTGYLNQRTGFTSIFYYNLQDDAFTWYSQRQVPAMMLKADPKFTDVITSGGNDIYMSEPISISGDVGTYLYVPVLEDNRPVGLFGGSISVLNSDLYRRVLESANDNMILYLLNERGEVLSTSFNLVTDAERRLSREVVAAARDKDARSIMSTDSDVYMYEPDARVNGWSVLAKHSTDSVYEAVYATRWQYLLITLVTFFLSILVGLLLSKTLTSPLTELVQSIKRQQSLEPIQLERTGSKEVQTLLDTYNDYSRRMETSRREQLSQQQLLLQQEKLASLGQLAAGIAHEIRNPLTPVQITLQMVKEGHSSQEMLDLALSELDRANHLITTMLTLAKPDQSRRDEEWLDMAEFASRLEFLLDAECYKRVTNWELIVPNEMPPFYCSNDMLVQIIYNLFKNAVEAVDPKGADGSVTVTILFTERDYRFLIEDNGVGMTKSQVQAIGSAFYTTKENGNGLGLYMIREYLKAVNGTMEIESVEGEGTAMMIKIPRRSDV</sequence>
<accession>A0A377FU22</accession>
<protein>
    <recommendedName>
        <fullName evidence="2">histidine kinase</fullName>
        <ecNumber evidence="2">2.7.13.3</ecNumber>
    </recommendedName>
</protein>
<dbReference type="SMART" id="SM00387">
    <property type="entry name" value="HATPase_c"/>
    <property type="match status" value="1"/>
</dbReference>
<dbReference type="SUPFAM" id="SSF55874">
    <property type="entry name" value="ATPase domain of HSP90 chaperone/DNA topoisomerase II/histidine kinase"/>
    <property type="match status" value="1"/>
</dbReference>
<gene>
    <name evidence="11" type="primary">kinE</name>
    <name evidence="11" type="ORF">NCTC13163_01182</name>
</gene>
<evidence type="ECO:0000256" key="7">
    <source>
        <dbReference type="ARBA" id="ARBA00022840"/>
    </source>
</evidence>
<keyword evidence="9" id="KW-0812">Transmembrane</keyword>
<dbReference type="InterPro" id="IPR036890">
    <property type="entry name" value="HATPase_C_sf"/>
</dbReference>
<dbReference type="GO" id="GO:0005524">
    <property type="term" value="F:ATP binding"/>
    <property type="evidence" value="ECO:0007669"/>
    <property type="project" value="UniProtKB-KW"/>
</dbReference>
<dbReference type="GO" id="GO:0000155">
    <property type="term" value="F:phosphorelay sensor kinase activity"/>
    <property type="evidence" value="ECO:0007669"/>
    <property type="project" value="InterPro"/>
</dbReference>
<evidence type="ECO:0000256" key="5">
    <source>
        <dbReference type="ARBA" id="ARBA00022741"/>
    </source>
</evidence>
<dbReference type="OrthoDB" id="9815750at2"/>
<dbReference type="Gene3D" id="3.30.565.10">
    <property type="entry name" value="Histidine kinase-like ATPase, C-terminal domain"/>
    <property type="match status" value="1"/>
</dbReference>
<dbReference type="CDD" id="cd00082">
    <property type="entry name" value="HisKA"/>
    <property type="match status" value="1"/>
</dbReference>
<feature type="transmembrane region" description="Helical" evidence="9">
    <location>
        <begin position="282"/>
        <end position="300"/>
    </location>
</feature>
<proteinExistence type="predicted"/>
<feature type="domain" description="Histidine kinase" evidence="10">
    <location>
        <begin position="377"/>
        <end position="585"/>
    </location>
</feature>
<dbReference type="EC" id="2.7.13.3" evidence="2"/>
<evidence type="ECO:0000256" key="2">
    <source>
        <dbReference type="ARBA" id="ARBA00012438"/>
    </source>
</evidence>
<evidence type="ECO:0000313" key="12">
    <source>
        <dbReference type="Proteomes" id="UP000254060"/>
    </source>
</evidence>
<keyword evidence="7" id="KW-0067">ATP-binding</keyword>
<evidence type="ECO:0000313" key="11">
    <source>
        <dbReference type="EMBL" id="STO07823.1"/>
    </source>
</evidence>